<dbReference type="EMBL" id="MGFD01000022">
    <property type="protein sequence ID" value="OGL98687.1"/>
    <property type="molecule type" value="Genomic_DNA"/>
</dbReference>
<dbReference type="AlphaFoldDB" id="A0A1F7W909"/>
<dbReference type="InterPro" id="IPR020592">
    <property type="entry name" value="Ribosomal_bS16_CS"/>
</dbReference>
<evidence type="ECO:0000256" key="3">
    <source>
        <dbReference type="ARBA" id="ARBA00035310"/>
    </source>
</evidence>
<dbReference type="Gene3D" id="3.30.1320.10">
    <property type="match status" value="1"/>
</dbReference>
<feature type="compositionally biased region" description="Basic and acidic residues" evidence="4">
    <location>
        <begin position="87"/>
        <end position="137"/>
    </location>
</feature>
<name>A0A1F7W909_9BACT</name>
<dbReference type="GO" id="GO:0006412">
    <property type="term" value="P:translation"/>
    <property type="evidence" value="ECO:0007669"/>
    <property type="project" value="InterPro"/>
</dbReference>
<dbReference type="GO" id="GO:0005737">
    <property type="term" value="C:cytoplasm"/>
    <property type="evidence" value="ECO:0007669"/>
    <property type="project" value="UniProtKB-ARBA"/>
</dbReference>
<gene>
    <name evidence="5" type="ORF">A2318_00095</name>
</gene>
<proteinExistence type="predicted"/>
<comment type="caution">
    <text evidence="5">The sequence shown here is derived from an EMBL/GenBank/DDBJ whole genome shotgun (WGS) entry which is preliminary data.</text>
</comment>
<sequence>MLTIRLSRVGKKKAPLFRVIVQPKTRDPWAKSIDILGHYNPRTKALVVATEQVKLWLEKGAQCSPTVWNLFLDHKLVEGKKIAKSHISDRKKATMEKELADKKAKEDAAKAKAEAAKLAEEEAKKAAAEAAKAEAEAAKAAAEAPAPAAEEPAPEAPAAE</sequence>
<keyword evidence="2" id="KW-0687">Ribonucleoprotein</keyword>
<protein>
    <recommendedName>
        <fullName evidence="3">30S ribosomal protein S16</fullName>
    </recommendedName>
</protein>
<dbReference type="STRING" id="1802421.A2318_00095"/>
<feature type="compositionally biased region" description="Low complexity" evidence="4">
    <location>
        <begin position="138"/>
        <end position="160"/>
    </location>
</feature>
<dbReference type="InterPro" id="IPR000307">
    <property type="entry name" value="Ribosomal_bS16"/>
</dbReference>
<evidence type="ECO:0000256" key="2">
    <source>
        <dbReference type="ARBA" id="ARBA00023274"/>
    </source>
</evidence>
<dbReference type="Pfam" id="PF00886">
    <property type="entry name" value="Ribosomal_S16"/>
    <property type="match status" value="1"/>
</dbReference>
<dbReference type="InterPro" id="IPR023803">
    <property type="entry name" value="Ribosomal_bS16_dom_sf"/>
</dbReference>
<evidence type="ECO:0000256" key="1">
    <source>
        <dbReference type="ARBA" id="ARBA00022980"/>
    </source>
</evidence>
<accession>A0A1F7W909</accession>
<dbReference type="NCBIfam" id="TIGR00002">
    <property type="entry name" value="S16"/>
    <property type="match status" value="1"/>
</dbReference>
<dbReference type="GO" id="GO:0015935">
    <property type="term" value="C:small ribosomal subunit"/>
    <property type="evidence" value="ECO:0007669"/>
    <property type="project" value="TreeGrafter"/>
</dbReference>
<dbReference type="PANTHER" id="PTHR12919">
    <property type="entry name" value="30S RIBOSOMAL PROTEIN S16"/>
    <property type="match status" value="1"/>
</dbReference>
<evidence type="ECO:0000313" key="5">
    <source>
        <dbReference type="EMBL" id="OGL98687.1"/>
    </source>
</evidence>
<evidence type="ECO:0000256" key="4">
    <source>
        <dbReference type="SAM" id="MobiDB-lite"/>
    </source>
</evidence>
<keyword evidence="1 5" id="KW-0689">Ribosomal protein</keyword>
<dbReference type="SUPFAM" id="SSF54565">
    <property type="entry name" value="Ribosomal protein S16"/>
    <property type="match status" value="1"/>
</dbReference>
<dbReference type="GO" id="GO:0003735">
    <property type="term" value="F:structural constituent of ribosome"/>
    <property type="evidence" value="ECO:0007669"/>
    <property type="project" value="InterPro"/>
</dbReference>
<dbReference type="PANTHER" id="PTHR12919:SF20">
    <property type="entry name" value="SMALL RIBOSOMAL SUBUNIT PROTEIN BS16M"/>
    <property type="match status" value="1"/>
</dbReference>
<dbReference type="Proteomes" id="UP000177331">
    <property type="component" value="Unassembled WGS sequence"/>
</dbReference>
<organism evidence="5 6">
    <name type="scientific">Candidatus Uhrbacteria bacterium RIFOXYB2_FULL_45_11</name>
    <dbReference type="NCBI Taxonomy" id="1802421"/>
    <lineage>
        <taxon>Bacteria</taxon>
        <taxon>Candidatus Uhriibacteriota</taxon>
    </lineage>
</organism>
<feature type="region of interest" description="Disordered" evidence="4">
    <location>
        <begin position="87"/>
        <end position="160"/>
    </location>
</feature>
<reference evidence="5 6" key="1">
    <citation type="journal article" date="2016" name="Nat. Commun.">
        <title>Thousands of microbial genomes shed light on interconnected biogeochemical processes in an aquifer system.</title>
        <authorList>
            <person name="Anantharaman K."/>
            <person name="Brown C.T."/>
            <person name="Hug L.A."/>
            <person name="Sharon I."/>
            <person name="Castelle C.J."/>
            <person name="Probst A.J."/>
            <person name="Thomas B.C."/>
            <person name="Singh A."/>
            <person name="Wilkins M.J."/>
            <person name="Karaoz U."/>
            <person name="Brodie E.L."/>
            <person name="Williams K.H."/>
            <person name="Hubbard S.S."/>
            <person name="Banfield J.F."/>
        </authorList>
    </citation>
    <scope>NUCLEOTIDE SEQUENCE [LARGE SCALE GENOMIC DNA]</scope>
</reference>
<evidence type="ECO:0000313" key="6">
    <source>
        <dbReference type="Proteomes" id="UP000177331"/>
    </source>
</evidence>
<dbReference type="PROSITE" id="PS00732">
    <property type="entry name" value="RIBOSOMAL_S16"/>
    <property type="match status" value="1"/>
</dbReference>